<protein>
    <recommendedName>
        <fullName evidence="3">KIF-binding protein</fullName>
    </recommendedName>
</protein>
<evidence type="ECO:0000256" key="3">
    <source>
        <dbReference type="ARBA" id="ARBA00016840"/>
    </source>
</evidence>
<dbReference type="OrthoDB" id="409897at2759"/>
<keyword evidence="4" id="KW-0963">Cytoplasm</keyword>
<evidence type="ECO:0000256" key="1">
    <source>
        <dbReference type="ARBA" id="ARBA00004245"/>
    </source>
</evidence>
<dbReference type="InterPro" id="IPR022083">
    <property type="entry name" value="KBP"/>
</dbReference>
<evidence type="ECO:0000313" key="7">
    <source>
        <dbReference type="EMBL" id="GIQ82248.1"/>
    </source>
</evidence>
<comment type="caution">
    <text evidence="7">The sequence shown here is derived from an EMBL/GenBank/DDBJ whole genome shotgun (WGS) entry which is preliminary data.</text>
</comment>
<evidence type="ECO:0000256" key="2">
    <source>
        <dbReference type="ARBA" id="ARBA00010305"/>
    </source>
</evidence>
<accession>A0A9K3CS36</accession>
<evidence type="ECO:0000313" key="8">
    <source>
        <dbReference type="Proteomes" id="UP000265618"/>
    </source>
</evidence>
<evidence type="ECO:0000256" key="4">
    <source>
        <dbReference type="ARBA" id="ARBA00022490"/>
    </source>
</evidence>
<dbReference type="Proteomes" id="UP000265618">
    <property type="component" value="Unassembled WGS sequence"/>
</dbReference>
<dbReference type="GO" id="GO:0005856">
    <property type="term" value="C:cytoskeleton"/>
    <property type="evidence" value="ECO:0007669"/>
    <property type="project" value="UniProtKB-SubCell"/>
</dbReference>
<feature type="region of interest" description="Disordered" evidence="6">
    <location>
        <begin position="219"/>
        <end position="240"/>
    </location>
</feature>
<dbReference type="PANTHER" id="PTHR46321:SF1">
    <property type="entry name" value="KIF-BINDING PROTEIN"/>
    <property type="match status" value="1"/>
</dbReference>
<name>A0A9K3CS36_9EUKA</name>
<evidence type="ECO:0000256" key="5">
    <source>
        <dbReference type="ARBA" id="ARBA00023212"/>
    </source>
</evidence>
<organism evidence="7 8">
    <name type="scientific">Kipferlia bialata</name>
    <dbReference type="NCBI Taxonomy" id="797122"/>
    <lineage>
        <taxon>Eukaryota</taxon>
        <taxon>Metamonada</taxon>
        <taxon>Carpediemonas-like organisms</taxon>
        <taxon>Kipferlia</taxon>
    </lineage>
</organism>
<evidence type="ECO:0000256" key="6">
    <source>
        <dbReference type="SAM" id="MobiDB-lite"/>
    </source>
</evidence>
<feature type="compositionally biased region" description="Acidic residues" evidence="6">
    <location>
        <begin position="415"/>
        <end position="426"/>
    </location>
</feature>
<feature type="region of interest" description="Disordered" evidence="6">
    <location>
        <begin position="405"/>
        <end position="444"/>
    </location>
</feature>
<gene>
    <name evidence="7" type="ORF">KIPB_003349</name>
</gene>
<dbReference type="PANTHER" id="PTHR46321">
    <property type="entry name" value="KIF1-BINDING PROTEIN"/>
    <property type="match status" value="1"/>
</dbReference>
<dbReference type="AlphaFoldDB" id="A0A9K3CS36"/>
<feature type="region of interest" description="Disordered" evidence="6">
    <location>
        <begin position="725"/>
        <end position="775"/>
    </location>
</feature>
<proteinExistence type="inferred from homology"/>
<sequence>MEEPKEYMRLRGVFDTFQRVQSLVLTADPPETPYTSKYQARELLGQMVAETQALTLTMGTGAGAEGEGEGTPDTTVLKDFVAYLHHLIGVLAYETEETSAAVTHLSQSLAWLGPRLQVDTAALGHPPADADADAESEADSLPVALVSEALSPGVSLALAQLLVRSLNQMGVVWTNRQDPTRGMHYLKAAEALYRTHVMPHIEALKSGALGVRTVPPCGTEPVPTDTDTGSEGADTPAGSDCQDGWWLPPICPQWIESLHTYTVFFLAQVYSALGEASLAAEYCRTTLDRQSAQGGVDVSEWVSNAVDLVAYYEGQGQLGSVRHLLSQARAMLDSPSASLDTDAEDHKELIAKLNVAEGNLYSGVIAASRNTLTRWEDACHEARAAGEAVPVRPRAFVSMDVDVAPDPAETREGTDADADADTDADTADVALPPMDTDTSDGAEDEMPLLSRSQAYELFNKAYAHYQQALDVFKLEGFVTGHVAVLFRVCDAYLALSSFEPQASMQARLHRRRELLLSRVLPQLNPQHYLVLMREMHFRVAHAQMDLFDIKQERVQSLCEAIEMAANPEALIAQLPQGEREAYSKALKVGLMSLQSLRLFHKTYEQEVRRRLQRDDASYSHGLPEGVDDVIELLDGPEDVAGYLQGLFDLGRVQFRLPVIDSDRRIVFLEDAVQCFARVVKYGGQVTTQAMAQQRNLCKEMLRLLTAKVHQLKRIRMQSRSLSLVAAGTEEEGGTVAQDGDVDVSGSEPVTNADSVADSPETDTSAHGDSGLDAQD</sequence>
<comment type="subcellular location">
    <subcellularLocation>
        <location evidence="1">Cytoplasm</location>
        <location evidence="1">Cytoskeleton</location>
    </subcellularLocation>
</comment>
<reference evidence="7 8" key="1">
    <citation type="journal article" date="2018" name="PLoS ONE">
        <title>The draft genome of Kipferlia bialata reveals reductive genome evolution in fornicate parasites.</title>
        <authorList>
            <person name="Tanifuji G."/>
            <person name="Takabayashi S."/>
            <person name="Kume K."/>
            <person name="Takagi M."/>
            <person name="Nakayama T."/>
            <person name="Kamikawa R."/>
            <person name="Inagaki Y."/>
            <person name="Hashimoto T."/>
        </authorList>
    </citation>
    <scope>NUCLEOTIDE SEQUENCE [LARGE SCALE GENOMIC DNA]</scope>
    <source>
        <strain evidence="7">NY0173</strain>
    </source>
</reference>
<dbReference type="Pfam" id="PF12309">
    <property type="entry name" value="KBP_C"/>
    <property type="match status" value="1"/>
</dbReference>
<keyword evidence="5" id="KW-0206">Cytoskeleton</keyword>
<dbReference type="EMBL" id="BDIP01000635">
    <property type="protein sequence ID" value="GIQ82248.1"/>
    <property type="molecule type" value="Genomic_DNA"/>
</dbReference>
<comment type="similarity">
    <text evidence="2">Belongs to the KIF-binding protein family.</text>
</comment>
<keyword evidence="8" id="KW-1185">Reference proteome</keyword>